<dbReference type="VEuPathDB" id="FungiDB:VP01_3970g5"/>
<gene>
    <name evidence="1" type="ORF">VP01_3970g5</name>
</gene>
<keyword evidence="2" id="KW-1185">Reference proteome</keyword>
<dbReference type="AlphaFoldDB" id="A0A0L6UU84"/>
<dbReference type="STRING" id="27349.A0A0L6UU84"/>
<comment type="caution">
    <text evidence="1">The sequence shown here is derived from an EMBL/GenBank/DDBJ whole genome shotgun (WGS) entry which is preliminary data.</text>
</comment>
<reference evidence="1 2" key="1">
    <citation type="submission" date="2015-08" db="EMBL/GenBank/DDBJ databases">
        <title>Next Generation Sequencing and Analysis of the Genome of Puccinia sorghi L Schw, the Causal Agent of Maize Common Rust.</title>
        <authorList>
            <person name="Rochi L."/>
            <person name="Burguener G."/>
            <person name="Darino M."/>
            <person name="Turjanski A."/>
            <person name="Kreff E."/>
            <person name="Dieguez M.J."/>
            <person name="Sacco F."/>
        </authorList>
    </citation>
    <scope>NUCLEOTIDE SEQUENCE [LARGE SCALE GENOMIC DNA]</scope>
    <source>
        <strain evidence="1 2">RO10H11247</strain>
    </source>
</reference>
<protein>
    <submittedName>
        <fullName evidence="1">Uncharacterized protein</fullName>
    </submittedName>
</protein>
<accession>A0A0L6UU84</accession>
<dbReference type="OrthoDB" id="1932925at2759"/>
<dbReference type="EMBL" id="LAVV01009024">
    <property type="protein sequence ID" value="KNZ51405.1"/>
    <property type="molecule type" value="Genomic_DNA"/>
</dbReference>
<proteinExistence type="predicted"/>
<organism evidence="1 2">
    <name type="scientific">Puccinia sorghi</name>
    <dbReference type="NCBI Taxonomy" id="27349"/>
    <lineage>
        <taxon>Eukaryota</taxon>
        <taxon>Fungi</taxon>
        <taxon>Dikarya</taxon>
        <taxon>Basidiomycota</taxon>
        <taxon>Pucciniomycotina</taxon>
        <taxon>Pucciniomycetes</taxon>
        <taxon>Pucciniales</taxon>
        <taxon>Pucciniaceae</taxon>
        <taxon>Puccinia</taxon>
    </lineage>
</organism>
<name>A0A0L6UU84_9BASI</name>
<evidence type="ECO:0000313" key="1">
    <source>
        <dbReference type="EMBL" id="KNZ51405.1"/>
    </source>
</evidence>
<sequence>MPGQCLAGRSAVFIGDSVARVLFYGALRTMYRTITADGQANHSDQALKIGGIKWWYI</sequence>
<evidence type="ECO:0000313" key="2">
    <source>
        <dbReference type="Proteomes" id="UP000037035"/>
    </source>
</evidence>
<dbReference type="Proteomes" id="UP000037035">
    <property type="component" value="Unassembled WGS sequence"/>
</dbReference>